<dbReference type="PANTHER" id="PTHR12360">
    <property type="entry name" value="NUCLEAR TRANSCRIPTION FACTOR, X-BOX BINDING 1 NFX1"/>
    <property type="match status" value="1"/>
</dbReference>
<organism evidence="3 4">
    <name type="scientific">Claviceps pazoutovae</name>
    <dbReference type="NCBI Taxonomy" id="1649127"/>
    <lineage>
        <taxon>Eukaryota</taxon>
        <taxon>Fungi</taxon>
        <taxon>Dikarya</taxon>
        <taxon>Ascomycota</taxon>
        <taxon>Pezizomycotina</taxon>
        <taxon>Sordariomycetes</taxon>
        <taxon>Hypocreomycetidae</taxon>
        <taxon>Hypocreales</taxon>
        <taxon>Clavicipitaceae</taxon>
        <taxon>Claviceps</taxon>
    </lineage>
</organism>
<dbReference type="PANTHER" id="PTHR12360:SF12">
    <property type="entry name" value="TRANSCRIPTIONAL REPRESSOR NF-X1"/>
    <property type="match status" value="1"/>
</dbReference>
<evidence type="ECO:0000256" key="1">
    <source>
        <dbReference type="SAM" id="MobiDB-lite"/>
    </source>
</evidence>
<evidence type="ECO:0000313" key="3">
    <source>
        <dbReference type="EMBL" id="KAG5932327.1"/>
    </source>
</evidence>
<dbReference type="GO" id="GO:0000122">
    <property type="term" value="P:negative regulation of transcription by RNA polymerase II"/>
    <property type="evidence" value="ECO:0007669"/>
    <property type="project" value="TreeGrafter"/>
</dbReference>
<dbReference type="Pfam" id="PF01424">
    <property type="entry name" value="R3H"/>
    <property type="match status" value="1"/>
</dbReference>
<dbReference type="SMART" id="SM00393">
    <property type="entry name" value="R3H"/>
    <property type="match status" value="1"/>
</dbReference>
<feature type="domain" description="R3H" evidence="2">
    <location>
        <begin position="90"/>
        <end position="153"/>
    </location>
</feature>
<protein>
    <recommendedName>
        <fullName evidence="2">R3H domain-containing protein</fullName>
    </recommendedName>
</protein>
<dbReference type="InterPro" id="IPR036867">
    <property type="entry name" value="R3H_dom_sf"/>
</dbReference>
<accession>A0A9P7SF01</accession>
<dbReference type="SUPFAM" id="SSF82708">
    <property type="entry name" value="R3H domain"/>
    <property type="match status" value="1"/>
</dbReference>
<sequence>MQDTVCNETLVCTAKATLTCPCGIRQQQVKCLVSSLNPAPARPDIQCDGECLRLERNRRLAAALNIDPASYQNDHVPYAGLTLKLFEENTSWAEIQEREFRVFAKSLNEARLRFKPMISTHRQFLHNLAEDYGLESKSEDTEPHRYVMVFKGSRFHSAPSKTLAQCAKIRAAQTAEAAASSSAASRASSPMLSRTDPSNGFLLTSPRFGLTIDEVNSTLHPILGMQPSIHFEISFLPSDDVLLRATTSYSTVLSPTALEQSLNIIRTRLAKSIEATGLAGKIILCHVDPSSTHIIRRDDPTKQDASGWSAVAGRGAAKPGSIITPVDNPETKMGRMVGLRKKHVGRDKAWTERLDGDAEC</sequence>
<feature type="region of interest" description="Disordered" evidence="1">
    <location>
        <begin position="294"/>
        <end position="313"/>
    </location>
</feature>
<proteinExistence type="predicted"/>
<gene>
    <name evidence="3" type="ORF">E4U60_005315</name>
</gene>
<name>A0A9P7SF01_9HYPO</name>
<dbReference type="GO" id="GO:0000977">
    <property type="term" value="F:RNA polymerase II transcription regulatory region sequence-specific DNA binding"/>
    <property type="evidence" value="ECO:0007669"/>
    <property type="project" value="TreeGrafter"/>
</dbReference>
<evidence type="ECO:0000313" key="4">
    <source>
        <dbReference type="Proteomes" id="UP000706124"/>
    </source>
</evidence>
<keyword evidence="4" id="KW-1185">Reference proteome</keyword>
<dbReference type="PROSITE" id="PS51061">
    <property type="entry name" value="R3H"/>
    <property type="match status" value="1"/>
</dbReference>
<dbReference type="GO" id="GO:0005634">
    <property type="term" value="C:nucleus"/>
    <property type="evidence" value="ECO:0007669"/>
    <property type="project" value="TreeGrafter"/>
</dbReference>
<evidence type="ECO:0000259" key="2">
    <source>
        <dbReference type="PROSITE" id="PS51061"/>
    </source>
</evidence>
<dbReference type="Proteomes" id="UP000706124">
    <property type="component" value="Unassembled WGS sequence"/>
</dbReference>
<dbReference type="GO" id="GO:0000981">
    <property type="term" value="F:DNA-binding transcription factor activity, RNA polymerase II-specific"/>
    <property type="evidence" value="ECO:0007669"/>
    <property type="project" value="TreeGrafter"/>
</dbReference>
<dbReference type="EMBL" id="SRPO01000461">
    <property type="protein sequence ID" value="KAG5932327.1"/>
    <property type="molecule type" value="Genomic_DNA"/>
</dbReference>
<dbReference type="FunFam" id="3.30.1370.50:FF:000006">
    <property type="entry name" value="NF-X1 finger transcription factor"/>
    <property type="match status" value="1"/>
</dbReference>
<dbReference type="Gene3D" id="3.30.1370.50">
    <property type="entry name" value="R3H-like domain"/>
    <property type="match status" value="1"/>
</dbReference>
<reference evidence="3 4" key="1">
    <citation type="journal article" date="2020" name="bioRxiv">
        <title>Whole genome comparisons of ergot fungi reveals the divergence and evolution of species within the genus Claviceps are the result of varying mechanisms driving genome evolution and host range expansion.</title>
        <authorList>
            <person name="Wyka S.A."/>
            <person name="Mondo S.J."/>
            <person name="Liu M."/>
            <person name="Dettman J."/>
            <person name="Nalam V."/>
            <person name="Broders K.D."/>
        </authorList>
    </citation>
    <scope>NUCLEOTIDE SEQUENCE [LARGE SCALE GENOMIC DNA]</scope>
    <source>
        <strain evidence="3 4">CCC 1485</strain>
    </source>
</reference>
<comment type="caution">
    <text evidence="3">The sequence shown here is derived from an EMBL/GenBank/DDBJ whole genome shotgun (WGS) entry which is preliminary data.</text>
</comment>
<dbReference type="OrthoDB" id="6512771at2759"/>
<dbReference type="InterPro" id="IPR001374">
    <property type="entry name" value="R3H_dom"/>
</dbReference>
<dbReference type="InterPro" id="IPR034078">
    <property type="entry name" value="NFX1_fam"/>
</dbReference>
<dbReference type="AlphaFoldDB" id="A0A9P7SF01"/>